<keyword evidence="1" id="KW-0649">Protein kinase inhibitor</keyword>
<dbReference type="OrthoDB" id="662905at2759"/>
<reference evidence="4 5" key="1">
    <citation type="journal article" date="2019" name="Genome Biol. Evol.">
        <title>Insights into the evolution of the New World diploid cottons (Gossypium, subgenus Houzingenia) based on genome sequencing.</title>
        <authorList>
            <person name="Grover C.E."/>
            <person name="Arick M.A. 2nd"/>
            <person name="Thrash A."/>
            <person name="Conover J.L."/>
            <person name="Sanders W.S."/>
            <person name="Peterson D.G."/>
            <person name="Frelichowski J.E."/>
            <person name="Scheffler J.A."/>
            <person name="Scheffler B.E."/>
            <person name="Wendel J.F."/>
        </authorList>
    </citation>
    <scope>NUCLEOTIDE SEQUENCE [LARGE SCALE GENOMIC DNA]</scope>
    <source>
        <strain evidence="4">57</strain>
        <tissue evidence="4">Leaf</tissue>
    </source>
</reference>
<dbReference type="GO" id="GO:0032875">
    <property type="term" value="P:regulation of DNA endoreduplication"/>
    <property type="evidence" value="ECO:0007669"/>
    <property type="project" value="InterPro"/>
</dbReference>
<keyword evidence="5" id="KW-1185">Reference proteome</keyword>
<comment type="caution">
    <text evidence="4">The sequence shown here is derived from an EMBL/GenBank/DDBJ whole genome shotgun (WGS) entry which is preliminary data.</text>
</comment>
<evidence type="ECO:0000313" key="4">
    <source>
        <dbReference type="EMBL" id="MBA0658225.1"/>
    </source>
</evidence>
<evidence type="ECO:0000256" key="2">
    <source>
        <dbReference type="ARBA" id="ARBA00023306"/>
    </source>
</evidence>
<protein>
    <recommendedName>
        <fullName evidence="6">Cyclin-dependent protein kinase inhibitor SMR2</fullName>
    </recommendedName>
</protein>
<dbReference type="InterPro" id="IPR040389">
    <property type="entry name" value="SMR"/>
</dbReference>
<feature type="compositionally biased region" description="Basic and acidic residues" evidence="3">
    <location>
        <begin position="108"/>
        <end position="120"/>
    </location>
</feature>
<dbReference type="PANTHER" id="PTHR33142:SF89">
    <property type="entry name" value="CYCLIN-DEPENDENT PROTEIN KINASE INHIBITOR SMR2"/>
    <property type="match status" value="1"/>
</dbReference>
<sequence length="185" mass="21942">MKVPNLSRHYTTHTHTYTYIIYLYMQFQKDKKETRGYKFQKFSRPNHLSLAIQSTFTSMSKDHHETILQESLQKLEEQQQKERLEKDVDKEGGLAWREGVEEEEEEKEECKTPTSSDHKIPTIQSCPPTPKKKVRVSMVHKRKLSELHFFETTRREEVESFFRSNSHPLTVDASPGVKRRRCRSA</sequence>
<gene>
    <name evidence="4" type="ORF">Goklo_010448</name>
</gene>
<accession>A0A7J8V602</accession>
<proteinExistence type="predicted"/>
<keyword evidence="2" id="KW-0131">Cell cycle</keyword>
<evidence type="ECO:0000313" key="5">
    <source>
        <dbReference type="Proteomes" id="UP000593573"/>
    </source>
</evidence>
<organism evidence="4 5">
    <name type="scientific">Gossypium klotzschianum</name>
    <dbReference type="NCBI Taxonomy" id="34286"/>
    <lineage>
        <taxon>Eukaryota</taxon>
        <taxon>Viridiplantae</taxon>
        <taxon>Streptophyta</taxon>
        <taxon>Embryophyta</taxon>
        <taxon>Tracheophyta</taxon>
        <taxon>Spermatophyta</taxon>
        <taxon>Magnoliopsida</taxon>
        <taxon>eudicotyledons</taxon>
        <taxon>Gunneridae</taxon>
        <taxon>Pentapetalae</taxon>
        <taxon>rosids</taxon>
        <taxon>malvids</taxon>
        <taxon>Malvales</taxon>
        <taxon>Malvaceae</taxon>
        <taxon>Malvoideae</taxon>
        <taxon>Gossypium</taxon>
    </lineage>
</organism>
<evidence type="ECO:0000256" key="1">
    <source>
        <dbReference type="ARBA" id="ARBA00023013"/>
    </source>
</evidence>
<feature type="compositionally biased region" description="Basic and acidic residues" evidence="3">
    <location>
        <begin position="78"/>
        <end position="92"/>
    </location>
</feature>
<feature type="region of interest" description="Disordered" evidence="3">
    <location>
        <begin position="165"/>
        <end position="185"/>
    </location>
</feature>
<evidence type="ECO:0008006" key="6">
    <source>
        <dbReference type="Google" id="ProtNLM"/>
    </source>
</evidence>
<dbReference type="PANTHER" id="PTHR33142">
    <property type="entry name" value="CYCLIN-DEPENDENT PROTEIN KINASE INHIBITOR SMR13"/>
    <property type="match status" value="1"/>
</dbReference>
<dbReference type="AlphaFoldDB" id="A0A7J8V602"/>
<evidence type="ECO:0000256" key="3">
    <source>
        <dbReference type="SAM" id="MobiDB-lite"/>
    </source>
</evidence>
<dbReference type="GO" id="GO:0004860">
    <property type="term" value="F:protein kinase inhibitor activity"/>
    <property type="evidence" value="ECO:0007669"/>
    <property type="project" value="UniProtKB-KW"/>
</dbReference>
<feature type="region of interest" description="Disordered" evidence="3">
    <location>
        <begin position="78"/>
        <end position="134"/>
    </location>
</feature>
<dbReference type="EMBL" id="JABFAB010000009">
    <property type="protein sequence ID" value="MBA0658225.1"/>
    <property type="molecule type" value="Genomic_DNA"/>
</dbReference>
<dbReference type="Proteomes" id="UP000593573">
    <property type="component" value="Unassembled WGS sequence"/>
</dbReference>
<name>A0A7J8V602_9ROSI</name>